<dbReference type="FunFam" id="1.10.287.70:FF:000015">
    <property type="entry name" value="Calcium-activated potassium channel subunit alpha-1 isoform X7"/>
    <property type="match status" value="1"/>
</dbReference>
<feature type="transmembrane region" description="Helical" evidence="29">
    <location>
        <begin position="106"/>
        <end position="124"/>
    </location>
</feature>
<dbReference type="GO" id="GO:0060072">
    <property type="term" value="F:large conductance calcium-activated potassium channel activity"/>
    <property type="evidence" value="ECO:0007669"/>
    <property type="project" value="TreeGrafter"/>
</dbReference>
<keyword evidence="15" id="KW-0406">Ion transport</keyword>
<dbReference type="InterPro" id="IPR005821">
    <property type="entry name" value="Ion_trans_dom"/>
</dbReference>
<evidence type="ECO:0000256" key="13">
    <source>
        <dbReference type="ARBA" id="ARBA00022958"/>
    </source>
</evidence>
<keyword evidence="17" id="KW-0407">Ion channel</keyword>
<dbReference type="SUPFAM" id="SSF81324">
    <property type="entry name" value="Voltage-gated potassium channels"/>
    <property type="match status" value="1"/>
</dbReference>
<evidence type="ECO:0000256" key="24">
    <source>
        <dbReference type="ARBA" id="ARBA00031597"/>
    </source>
</evidence>
<evidence type="ECO:0000259" key="30">
    <source>
        <dbReference type="PROSITE" id="PS51201"/>
    </source>
</evidence>
<dbReference type="GO" id="GO:0046872">
    <property type="term" value="F:metal ion binding"/>
    <property type="evidence" value="ECO:0007669"/>
    <property type="project" value="UniProtKB-KW"/>
</dbReference>
<evidence type="ECO:0000256" key="11">
    <source>
        <dbReference type="ARBA" id="ARBA00022842"/>
    </source>
</evidence>
<evidence type="ECO:0000256" key="23">
    <source>
        <dbReference type="ARBA" id="ARBA00030652"/>
    </source>
</evidence>
<dbReference type="InterPro" id="IPR003148">
    <property type="entry name" value="RCK_N"/>
</dbReference>
<name>A0A8C2AX23_CYPCA</name>
<evidence type="ECO:0000256" key="2">
    <source>
        <dbReference type="ARBA" id="ARBA00008648"/>
    </source>
</evidence>
<dbReference type="FunFam" id="3.40.50.720:FF:000098">
    <property type="entry name" value="calcium-activated potassium channel subunit alpha-1 isoform X3"/>
    <property type="match status" value="1"/>
</dbReference>
<keyword evidence="7 29" id="KW-0812">Transmembrane</keyword>
<feature type="transmembrane region" description="Helical" evidence="29">
    <location>
        <begin position="131"/>
        <end position="153"/>
    </location>
</feature>
<keyword evidence="5" id="KW-1003">Cell membrane</keyword>
<dbReference type="PANTHER" id="PTHR10027:SF33">
    <property type="entry name" value="CALCIUM-ACTIVATED POTASSIUM CHANNEL SUBUNIT ALPHA-1-RELATED"/>
    <property type="match status" value="1"/>
</dbReference>
<feature type="domain" description="RCK N-terminal" evidence="30">
    <location>
        <begin position="629"/>
        <end position="773"/>
    </location>
</feature>
<organism evidence="31 32">
    <name type="scientific">Cyprinus carpio</name>
    <name type="common">Common carp</name>
    <dbReference type="NCBI Taxonomy" id="7962"/>
    <lineage>
        <taxon>Eukaryota</taxon>
        <taxon>Metazoa</taxon>
        <taxon>Chordata</taxon>
        <taxon>Craniata</taxon>
        <taxon>Vertebrata</taxon>
        <taxon>Euteleostomi</taxon>
        <taxon>Actinopterygii</taxon>
        <taxon>Neopterygii</taxon>
        <taxon>Teleostei</taxon>
        <taxon>Ostariophysi</taxon>
        <taxon>Cypriniformes</taxon>
        <taxon>Cyprinidae</taxon>
        <taxon>Cyprininae</taxon>
        <taxon>Cyprinus</taxon>
    </lineage>
</organism>
<feature type="transmembrane region" description="Helical" evidence="29">
    <location>
        <begin position="29"/>
        <end position="50"/>
    </location>
</feature>
<keyword evidence="9" id="KW-0631">Potassium channel</keyword>
<evidence type="ECO:0000256" key="21">
    <source>
        <dbReference type="ARBA" id="ARBA00030326"/>
    </source>
</evidence>
<dbReference type="InterPro" id="IPR047871">
    <property type="entry name" value="K_chnl_Slo-like"/>
</dbReference>
<evidence type="ECO:0000256" key="7">
    <source>
        <dbReference type="ARBA" id="ARBA00022692"/>
    </source>
</evidence>
<sequence length="1069" mass="120553">MTYPPAVRNMAVIIPYTSDVPCDARGQRMWWAFLASSMVTFFGGLFIILLWRTFKYLWTVCCHCKGKKKVVLVFALSIGALVIYFIDSSKPIESCQQFDKDYTLQIDMAFNVFFLLYFGLRFIAANDKLWFWLEVNSVVDFFTVPPVFVSVYLNRSWLGLRFLRALRLIQFSEILQFLNILKTSNSIKLVNLCSIFISTWLTAAGFIHLVSHSILTLTVCILKLLLSCVSCLLLQAMFASYVPEIIELIGNRKKYGGSYSAVNGRKHIVVCGHITLESVSNFLKDFLHKDRDDVNVEIRGALFKRHFTQVEFYQGSVLNPHDLARVKIESADACLILANKYCADPDAEDASNIMRVISIKNYHPKIRIITQMLQYHNKAHLLNIPSWNWKEGDDAICLAELKLGFIAQSCLAQGLSTMLANLFSMRSYIKIEEDTWQKYYLEGVANEMYTEYLSSAFVGLSFPTICELCYVKLKLLLIAIEYKSDQRESSTLINPGNHVKMQEGTLGFFIASDAKEVKRALFYCKACHDDITDPKRIKKCGCKRIVEEEQQSALSPKKKQRNGGMRTSPTCSPKIIRHDPLLVPGHDQMETMDENIKKYDSTGMFHWCPSKDIEKVMLTRSEAAMTVLSGHVVVCIFGDVKSALIGLRNLVMPLRASNFHYHELKPIVFVGSLEYLKREWETLHNFPKVSILPGTPLSRADLRAVNINLCDMCVILSANQNNIDDASLQDKECILASLNIKSMQFDDSIGLLQANSQGFTPPGMDRSSPENSPVHGLVRKASITTGANIPIITELVNDSNVQFLDQDDDDDPDTELYLTQPFACGTAFAVSVLDSLMSATYFNDNILTLIRTLVTGGATPELEGLLAEENALRGGYSTPQTLANRDRCRVAQLALYDGPFADLGDGGCYGDLFCKALKTYNMLCFGIYRLRDAHLGAPSQCTKRYVITNPPYDFELVPTDLIFCLMQFDHNAGQTRTNLSSHSTYCPSKKSPSALSIPSSARPGRSRSRDPLRLTRVTLHKNWYTDEPENSFPRNTQTKHTNTHTANQTNQYKSTSNIIQPIREVEEEP</sequence>
<dbReference type="Ensembl" id="ENSCCRT00015113689.1">
    <property type="protein sequence ID" value="ENSCCRP00015110201.1"/>
    <property type="gene ID" value="ENSCCRG00015042550.1"/>
</dbReference>
<evidence type="ECO:0000256" key="20">
    <source>
        <dbReference type="ARBA" id="ARBA00030288"/>
    </source>
</evidence>
<evidence type="ECO:0000256" key="19">
    <source>
        <dbReference type="ARBA" id="ARBA00029583"/>
    </source>
</evidence>
<feature type="transmembrane region" description="Helical" evidence="29">
    <location>
        <begin position="70"/>
        <end position="86"/>
    </location>
</feature>
<evidence type="ECO:0000256" key="9">
    <source>
        <dbReference type="ARBA" id="ARBA00022826"/>
    </source>
</evidence>
<evidence type="ECO:0000256" key="5">
    <source>
        <dbReference type="ARBA" id="ARBA00022475"/>
    </source>
</evidence>
<evidence type="ECO:0000256" key="22">
    <source>
        <dbReference type="ARBA" id="ARBA00030518"/>
    </source>
</evidence>
<comment type="similarity">
    <text evidence="2">Belongs to the potassium channel family. Calcium-activated (TC 1.A.1.3) subfamily. KCa1.1/KCNMA1 sub-subfamily.</text>
</comment>
<feature type="region of interest" description="Disordered" evidence="28">
    <location>
        <begin position="551"/>
        <end position="570"/>
    </location>
</feature>
<feature type="compositionally biased region" description="Polar residues" evidence="28">
    <location>
        <begin position="979"/>
        <end position="994"/>
    </location>
</feature>
<dbReference type="Gene3D" id="3.40.50.720">
    <property type="entry name" value="NAD(P)-binding Rossmann-like Domain"/>
    <property type="match status" value="2"/>
</dbReference>
<dbReference type="Gene3D" id="1.10.287.70">
    <property type="match status" value="1"/>
</dbReference>
<feature type="domain" description="RCK N-terminal" evidence="30">
    <location>
        <begin position="265"/>
        <end position="396"/>
    </location>
</feature>
<keyword evidence="4" id="KW-0813">Transport</keyword>
<keyword evidence="6" id="KW-0633">Potassium transport</keyword>
<keyword evidence="14 29" id="KW-1133">Transmembrane helix</keyword>
<evidence type="ECO:0000256" key="26">
    <source>
        <dbReference type="ARBA" id="ARBA00033447"/>
    </source>
</evidence>
<proteinExistence type="inferred from homology"/>
<dbReference type="Proteomes" id="UP000694700">
    <property type="component" value="Unplaced"/>
</dbReference>
<evidence type="ECO:0000256" key="15">
    <source>
        <dbReference type="ARBA" id="ARBA00023065"/>
    </source>
</evidence>
<reference evidence="31" key="1">
    <citation type="submission" date="2025-08" db="UniProtKB">
        <authorList>
            <consortium name="Ensembl"/>
        </authorList>
    </citation>
    <scope>IDENTIFICATION</scope>
</reference>
<keyword evidence="12" id="KW-0851">Voltage-gated channel</keyword>
<comment type="catalytic activity">
    <reaction evidence="27">
        <text>K(+)(in) = K(+)(out)</text>
        <dbReference type="Rhea" id="RHEA:29463"/>
        <dbReference type="ChEBI" id="CHEBI:29103"/>
    </reaction>
</comment>
<evidence type="ECO:0000256" key="28">
    <source>
        <dbReference type="SAM" id="MobiDB-lite"/>
    </source>
</evidence>
<dbReference type="Pfam" id="PF00520">
    <property type="entry name" value="Ion_trans"/>
    <property type="match status" value="1"/>
</dbReference>
<keyword evidence="13" id="KW-0630">Potassium</keyword>
<dbReference type="SUPFAM" id="SSF51735">
    <property type="entry name" value="NAD(P)-binding Rossmann-fold domains"/>
    <property type="match status" value="1"/>
</dbReference>
<dbReference type="PRINTS" id="PR01449">
    <property type="entry name" value="BKCHANNELA"/>
</dbReference>
<dbReference type="PROSITE" id="PS51201">
    <property type="entry name" value="RCK_N"/>
    <property type="match status" value="2"/>
</dbReference>
<evidence type="ECO:0000313" key="32">
    <source>
        <dbReference type="Proteomes" id="UP000694700"/>
    </source>
</evidence>
<feature type="region of interest" description="Disordered" evidence="28">
    <location>
        <begin position="1025"/>
        <end position="1069"/>
    </location>
</feature>
<feature type="transmembrane region" description="Helical" evidence="29">
    <location>
        <begin position="189"/>
        <end position="210"/>
    </location>
</feature>
<dbReference type="AlphaFoldDB" id="A0A8C2AX23"/>
<evidence type="ECO:0000256" key="4">
    <source>
        <dbReference type="ARBA" id="ARBA00022448"/>
    </source>
</evidence>
<evidence type="ECO:0000256" key="25">
    <source>
        <dbReference type="ARBA" id="ARBA00031999"/>
    </source>
</evidence>
<dbReference type="FunFam" id="3.40.50.720:FF:000005">
    <property type="entry name" value="calcium-activated potassium channel subunit alpha-1 isoform X6"/>
    <property type="match status" value="1"/>
</dbReference>
<evidence type="ECO:0000256" key="12">
    <source>
        <dbReference type="ARBA" id="ARBA00022882"/>
    </source>
</evidence>
<evidence type="ECO:0000256" key="17">
    <source>
        <dbReference type="ARBA" id="ARBA00023303"/>
    </source>
</evidence>
<evidence type="ECO:0000256" key="1">
    <source>
        <dbReference type="ARBA" id="ARBA00004651"/>
    </source>
</evidence>
<protein>
    <recommendedName>
        <fullName evidence="3">Calcium-activated potassium channel subunit alpha-1</fullName>
    </recommendedName>
    <alternativeName>
        <fullName evidence="18">BK channel</fullName>
    </alternativeName>
    <alternativeName>
        <fullName evidence="22">BKCA alpha</fullName>
    </alternativeName>
    <alternativeName>
        <fullName evidence="20">Calcium-activated potassium channel, subfamily M subunit alpha-1</fullName>
    </alternativeName>
    <alternativeName>
        <fullName evidence="24">K(VCA)alpha</fullName>
    </alternativeName>
    <alternativeName>
        <fullName evidence="23">KCa1.1</fullName>
    </alternativeName>
    <alternativeName>
        <fullName evidence="25">Maxi K channel</fullName>
    </alternativeName>
    <alternativeName>
        <fullName evidence="19">Slo-alpha</fullName>
    </alternativeName>
    <alternativeName>
        <fullName evidence="21">Slo1</fullName>
    </alternativeName>
    <alternativeName>
        <fullName evidence="26">Slowpoke homolog</fullName>
    </alternativeName>
</protein>
<evidence type="ECO:0000256" key="3">
    <source>
        <dbReference type="ARBA" id="ARBA00018044"/>
    </source>
</evidence>
<evidence type="ECO:0000256" key="27">
    <source>
        <dbReference type="ARBA" id="ARBA00034430"/>
    </source>
</evidence>
<dbReference type="Pfam" id="PF21014">
    <property type="entry name" value="Slowpoke_C"/>
    <property type="match status" value="1"/>
</dbReference>
<evidence type="ECO:0000256" key="8">
    <source>
        <dbReference type="ARBA" id="ARBA00022723"/>
    </source>
</evidence>
<dbReference type="InterPro" id="IPR048735">
    <property type="entry name" value="Slowpoke-like_C"/>
</dbReference>
<dbReference type="GO" id="GO:0045211">
    <property type="term" value="C:postsynaptic membrane"/>
    <property type="evidence" value="ECO:0007669"/>
    <property type="project" value="TreeGrafter"/>
</dbReference>
<keyword evidence="10" id="KW-0106">Calcium</keyword>
<keyword evidence="8" id="KW-0479">Metal-binding</keyword>
<comment type="subcellular location">
    <subcellularLocation>
        <location evidence="1">Cell membrane</location>
        <topology evidence="1">Multi-pass membrane protein</topology>
    </subcellularLocation>
</comment>
<evidence type="ECO:0000256" key="29">
    <source>
        <dbReference type="SAM" id="Phobius"/>
    </source>
</evidence>
<dbReference type="PANTHER" id="PTHR10027">
    <property type="entry name" value="CALCIUM-ACTIVATED POTASSIUM CHANNEL ALPHA CHAIN"/>
    <property type="match status" value="1"/>
</dbReference>
<keyword evidence="16 29" id="KW-0472">Membrane</keyword>
<evidence type="ECO:0000313" key="31">
    <source>
        <dbReference type="Ensembl" id="ENSCCRP00015110201.1"/>
    </source>
</evidence>
<evidence type="ECO:0000256" key="16">
    <source>
        <dbReference type="ARBA" id="ARBA00023136"/>
    </source>
</evidence>
<accession>A0A8C2AX23</accession>
<keyword evidence="11" id="KW-0460">Magnesium</keyword>
<evidence type="ECO:0000256" key="10">
    <source>
        <dbReference type="ARBA" id="ARBA00022837"/>
    </source>
</evidence>
<evidence type="ECO:0000256" key="14">
    <source>
        <dbReference type="ARBA" id="ARBA00022989"/>
    </source>
</evidence>
<feature type="region of interest" description="Disordered" evidence="28">
    <location>
        <begin position="979"/>
        <end position="1012"/>
    </location>
</feature>
<dbReference type="Pfam" id="PF22614">
    <property type="entry name" value="Slo-like_RCK"/>
    <property type="match status" value="2"/>
</dbReference>
<feature type="compositionally biased region" description="Low complexity" evidence="28">
    <location>
        <begin position="1035"/>
        <end position="1051"/>
    </location>
</feature>
<evidence type="ECO:0000256" key="6">
    <source>
        <dbReference type="ARBA" id="ARBA00022538"/>
    </source>
</evidence>
<dbReference type="InterPro" id="IPR003929">
    <property type="entry name" value="K_chnl_BK_asu"/>
</dbReference>
<feature type="transmembrane region" description="Helical" evidence="29">
    <location>
        <begin position="222"/>
        <end position="242"/>
    </location>
</feature>
<dbReference type="InterPro" id="IPR036291">
    <property type="entry name" value="NAD(P)-bd_dom_sf"/>
</dbReference>
<dbReference type="Pfam" id="PF03493">
    <property type="entry name" value="BK_channel_a"/>
    <property type="match status" value="1"/>
</dbReference>
<dbReference type="GO" id="GO:0034702">
    <property type="term" value="C:monoatomic ion channel complex"/>
    <property type="evidence" value="ECO:0007669"/>
    <property type="project" value="UniProtKB-KW"/>
</dbReference>
<evidence type="ECO:0000256" key="18">
    <source>
        <dbReference type="ARBA" id="ARBA00029579"/>
    </source>
</evidence>